<protein>
    <recommendedName>
        <fullName evidence="2">Secretion system C-terminal sorting domain-containing protein</fullName>
    </recommendedName>
</protein>
<proteinExistence type="predicted"/>
<dbReference type="NCBIfam" id="TIGR04183">
    <property type="entry name" value="Por_Secre_tail"/>
    <property type="match status" value="1"/>
</dbReference>
<feature type="region of interest" description="Disordered" evidence="1">
    <location>
        <begin position="404"/>
        <end position="430"/>
    </location>
</feature>
<dbReference type="EMBL" id="BAABGZ010000027">
    <property type="protein sequence ID" value="GAA4358233.1"/>
    <property type="molecule type" value="Genomic_DNA"/>
</dbReference>
<comment type="caution">
    <text evidence="3">The sequence shown here is derived from an EMBL/GenBank/DDBJ whole genome shotgun (WGS) entry which is preliminary data.</text>
</comment>
<evidence type="ECO:0000313" key="4">
    <source>
        <dbReference type="Proteomes" id="UP001501153"/>
    </source>
</evidence>
<keyword evidence="4" id="KW-1185">Reference proteome</keyword>
<feature type="compositionally biased region" description="Polar residues" evidence="1">
    <location>
        <begin position="404"/>
        <end position="419"/>
    </location>
</feature>
<reference evidence="4" key="1">
    <citation type="journal article" date="2019" name="Int. J. Syst. Evol. Microbiol.">
        <title>The Global Catalogue of Microorganisms (GCM) 10K type strain sequencing project: providing services to taxonomists for standard genome sequencing and annotation.</title>
        <authorList>
            <consortium name="The Broad Institute Genomics Platform"/>
            <consortium name="The Broad Institute Genome Sequencing Center for Infectious Disease"/>
            <person name="Wu L."/>
            <person name="Ma J."/>
        </authorList>
    </citation>
    <scope>NUCLEOTIDE SEQUENCE [LARGE SCALE GENOMIC DNA]</scope>
    <source>
        <strain evidence="4">JCM 17923</strain>
    </source>
</reference>
<organism evidence="3 4">
    <name type="scientific">Hymenobacter saemangeumensis</name>
    <dbReference type="NCBI Taxonomy" id="1084522"/>
    <lineage>
        <taxon>Bacteria</taxon>
        <taxon>Pseudomonadati</taxon>
        <taxon>Bacteroidota</taxon>
        <taxon>Cytophagia</taxon>
        <taxon>Cytophagales</taxon>
        <taxon>Hymenobacteraceae</taxon>
        <taxon>Hymenobacter</taxon>
    </lineage>
</organism>
<evidence type="ECO:0000259" key="2">
    <source>
        <dbReference type="Pfam" id="PF18962"/>
    </source>
</evidence>
<evidence type="ECO:0000256" key="1">
    <source>
        <dbReference type="SAM" id="MobiDB-lite"/>
    </source>
</evidence>
<name>A0ABP8IGB3_9BACT</name>
<accession>A0ABP8IGB3</accession>
<evidence type="ECO:0000313" key="3">
    <source>
        <dbReference type="EMBL" id="GAA4358233.1"/>
    </source>
</evidence>
<gene>
    <name evidence="3" type="ORF">GCM10023185_23660</name>
</gene>
<dbReference type="InterPro" id="IPR026444">
    <property type="entry name" value="Secre_tail"/>
</dbReference>
<sequence length="655" mass="67536">MGLAPLFAQAQPSLVITGPNPTQIFAGTYNNITVQNGGFANLLGNITVNGVLRVEAGCGFVTLTSAGGTCYTISGPGSVEIAQNGFLGICSPLGISASGATGDVQVTGTRSFSNRGSYTYGNAGDQITGSGLPSPVLAVGKQNAGTLRFSQNVNVLGRLGVYDMGNIDTNGQTVTLVSNAMETAMVAHIGTGAVVGNLTAQRYIDDSMNPGLGYRHLVAPVSGPTVASFGTGGTPMVVNSAYNTSTAPGQVTPFPTVFRYNQARLTTSPATSVSAFDKGWESPASLSEPALLAMGHTVQLAGGTTLSFTGTVANGTQTIPLTRNVGATAAESGWNFIGNPYASPLRLNTITAGQRTNMDAAFYVYESTSRYGGSYRSYVNGVGNPNIGMGQAFFVRVSDGQTSGSLTLDNTNRESSGVNQPPVRRDAPDQRPQLQLTLAGNGLRDVLTLYAQPGASPAFDREYDAVKRPNPNGLNLASLTTAGQQLAIDGRPAFTQVTAIPLLVEVPAAGRYTLSASELANLPAGTRAELVDNLTSTRTALTSGTSYLFTLAGTTAPGRFWVSLTPAAAPLATSLALAAQVIAYPNPAHGQLTVLRPQGSVATAAVLLNSLGQTVRLLALPTAETRVDLSGLAAGVYTLRMTIDGQPVAKRVVLE</sequence>
<dbReference type="Pfam" id="PF18962">
    <property type="entry name" value="Por_Secre_tail"/>
    <property type="match status" value="1"/>
</dbReference>
<feature type="domain" description="Secretion system C-terminal sorting" evidence="2">
    <location>
        <begin position="584"/>
        <end position="653"/>
    </location>
</feature>
<dbReference type="Proteomes" id="UP001501153">
    <property type="component" value="Unassembled WGS sequence"/>
</dbReference>